<comment type="subcellular location">
    <subcellularLocation>
        <location evidence="1">Periplasm</location>
    </subcellularLocation>
</comment>
<evidence type="ECO:0000313" key="5">
    <source>
        <dbReference type="Proteomes" id="UP000000927"/>
    </source>
</evidence>
<dbReference type="AlphaFoldDB" id="D5ETH4"/>
<dbReference type="PANTHER" id="PTHR30024">
    <property type="entry name" value="ALIPHATIC SULFONATES-BINDING PROTEIN-RELATED"/>
    <property type="match status" value="1"/>
</dbReference>
<keyword evidence="3" id="KW-0732">Signal</keyword>
<dbReference type="EMBL" id="CP002006">
    <property type="protein sequence ID" value="ADE81913.1"/>
    <property type="molecule type" value="Genomic_DNA"/>
</dbReference>
<dbReference type="Gene3D" id="3.40.190.10">
    <property type="entry name" value="Periplasmic binding protein-like II"/>
    <property type="match status" value="2"/>
</dbReference>
<evidence type="ECO:0000256" key="2">
    <source>
        <dbReference type="ARBA" id="ARBA00010742"/>
    </source>
</evidence>
<dbReference type="PROSITE" id="PS51257">
    <property type="entry name" value="PROKAR_LIPOPROTEIN"/>
    <property type="match status" value="1"/>
</dbReference>
<dbReference type="STRING" id="264731.PRU_1632"/>
<dbReference type="GO" id="GO:0042597">
    <property type="term" value="C:periplasmic space"/>
    <property type="evidence" value="ECO:0007669"/>
    <property type="project" value="UniProtKB-SubCell"/>
</dbReference>
<accession>D5ETH4</accession>
<proteinExistence type="inferred from homology"/>
<evidence type="ECO:0000256" key="1">
    <source>
        <dbReference type="ARBA" id="ARBA00004418"/>
    </source>
</evidence>
<comment type="similarity">
    <text evidence="2">Belongs to the bacterial solute-binding protein SsuA/TauA family.</text>
</comment>
<name>D5ETH4_XYLR2</name>
<dbReference type="Proteomes" id="UP000000927">
    <property type="component" value="Chromosome"/>
</dbReference>
<keyword evidence="4" id="KW-0449">Lipoprotein</keyword>
<dbReference type="KEGG" id="pru:PRU_1632"/>
<organism evidence="4 5">
    <name type="scientific">Xylanibacter ruminicola (strain ATCC 19189 / DSM 19721 / CIP 105475 / JCM 8958 / 23)</name>
    <name type="common">Prevotella ruminicola</name>
    <dbReference type="NCBI Taxonomy" id="264731"/>
    <lineage>
        <taxon>Bacteria</taxon>
        <taxon>Pseudomonadati</taxon>
        <taxon>Bacteroidota</taxon>
        <taxon>Bacteroidia</taxon>
        <taxon>Bacteroidales</taxon>
        <taxon>Prevotellaceae</taxon>
        <taxon>Xylanibacter</taxon>
    </lineage>
</organism>
<reference evidence="4 5" key="1">
    <citation type="journal article" date="2010" name="Microb. Ecol.">
        <title>Comparative genome analysis of Prevotella ruminicola and Prevotella bryantii: insights into their environmental niche.</title>
        <authorList>
            <consortium name="North American Consortium for Rumen Bacteria"/>
            <person name="Purushe J."/>
            <person name="Fouts D.E."/>
            <person name="Morrison M."/>
            <person name="White B.A."/>
            <person name="Mackie R.I."/>
            <person name="Coutinho P.M."/>
            <person name="Henrissat B."/>
            <person name="Nelson K.E."/>
        </authorList>
    </citation>
    <scope>NUCLEOTIDE SEQUENCE [LARGE SCALE GENOMIC DNA]</scope>
    <source>
        <strain evidence="5">ATCC 19189 / JCM 8958 / 23</strain>
    </source>
</reference>
<dbReference type="PANTHER" id="PTHR30024:SF47">
    <property type="entry name" value="TAURINE-BINDING PERIPLASMIC PROTEIN"/>
    <property type="match status" value="1"/>
</dbReference>
<dbReference type="HOGENOM" id="CLU_028871_5_2_10"/>
<sequence length="319" mass="36952">MKIKKKIVPLHSIMKKLVLAFIALVMLAACGQSYEETKRLSREQRLKLWREDSAALKIAVMPTLDCLPVFVAKERHMFDTAVDIRLKRYTAQMDIDTALIRGRAEGAITDLVRAEKMIKEGTPLRYAAATNAYWLMLSQRQLRITNFKHLDDKMLAMTRYSVTDMLGDIAVDSAKLAPERVFRIQINDVNIRLKMLENNEMDAMLLTEPQASQALLKKHHVLLDTRKEDMQMGALVFRTKNMDDKTRQHQMEVFMKGYKQACDSINHFGVTHYKEILKKYYGLTPQAISALPDSLKFTYQAPRQKDIDRAKNWLEKKKK</sequence>
<keyword evidence="5" id="KW-1185">Reference proteome</keyword>
<gene>
    <name evidence="4" type="ordered locus">PRU_1632</name>
</gene>
<evidence type="ECO:0000313" key="4">
    <source>
        <dbReference type="EMBL" id="ADE81913.1"/>
    </source>
</evidence>
<protein>
    <submittedName>
        <fullName evidence="4">Lipoprotein</fullName>
    </submittedName>
</protein>
<dbReference type="eggNOG" id="COG0715">
    <property type="taxonomic scope" value="Bacteria"/>
</dbReference>
<dbReference type="SUPFAM" id="SSF53850">
    <property type="entry name" value="Periplasmic binding protein-like II"/>
    <property type="match status" value="1"/>
</dbReference>
<evidence type="ECO:0000256" key="3">
    <source>
        <dbReference type="ARBA" id="ARBA00022729"/>
    </source>
</evidence>